<proteinExistence type="predicted"/>
<evidence type="ECO:0000313" key="2">
    <source>
        <dbReference type="Proteomes" id="UP001281761"/>
    </source>
</evidence>
<protein>
    <submittedName>
        <fullName evidence="1">Uncharacterized protein</fullName>
    </submittedName>
</protein>
<organism evidence="1 2">
    <name type="scientific">Blattamonas nauphoetae</name>
    <dbReference type="NCBI Taxonomy" id="2049346"/>
    <lineage>
        <taxon>Eukaryota</taxon>
        <taxon>Metamonada</taxon>
        <taxon>Preaxostyla</taxon>
        <taxon>Oxymonadida</taxon>
        <taxon>Blattamonas</taxon>
    </lineage>
</organism>
<sequence length="240" mass="26699">MNYRQSPSSAHPDLIDSFLETVDLSSSPSDTPFSHDRHLNLISALSQSSSPLFTKLSEPLLDPTFHLHSLHSPRSFTDPASSFIRMASTNPPFFRCLFEMFSGFIIDIALWTALCTVEVVSDSPSEPHCLDFGIMTDNFVVLLKAMTEARMDIAQYIAQFNLLPHFLLTLLVLSAASTNDELSTAAVSVFSNQFGLSTPHTEALLFATPTTFPISDAFTSTHSEIARVRWQERFMQVDLC</sequence>
<name>A0ABQ9WWU0_9EUKA</name>
<gene>
    <name evidence="1" type="ORF">BLNAU_21119</name>
</gene>
<evidence type="ECO:0000313" key="1">
    <source>
        <dbReference type="EMBL" id="KAK2943973.1"/>
    </source>
</evidence>
<accession>A0ABQ9WWU0</accession>
<comment type="caution">
    <text evidence="1">The sequence shown here is derived from an EMBL/GenBank/DDBJ whole genome shotgun (WGS) entry which is preliminary data.</text>
</comment>
<reference evidence="1 2" key="1">
    <citation type="journal article" date="2022" name="bioRxiv">
        <title>Genomics of Preaxostyla Flagellates Illuminates Evolutionary Transitions and the Path Towards Mitochondrial Loss.</title>
        <authorList>
            <person name="Novak L.V.F."/>
            <person name="Treitli S.C."/>
            <person name="Pyrih J."/>
            <person name="Halakuc P."/>
            <person name="Pipaliya S.V."/>
            <person name="Vacek V."/>
            <person name="Brzon O."/>
            <person name="Soukal P."/>
            <person name="Eme L."/>
            <person name="Dacks J.B."/>
            <person name="Karnkowska A."/>
            <person name="Elias M."/>
            <person name="Hampl V."/>
        </authorList>
    </citation>
    <scope>NUCLEOTIDE SEQUENCE [LARGE SCALE GENOMIC DNA]</scope>
    <source>
        <strain evidence="1">NAU3</strain>
        <tissue evidence="1">Gut</tissue>
    </source>
</reference>
<dbReference type="EMBL" id="JARBJD010000320">
    <property type="protein sequence ID" value="KAK2943973.1"/>
    <property type="molecule type" value="Genomic_DNA"/>
</dbReference>
<keyword evidence="2" id="KW-1185">Reference proteome</keyword>
<dbReference type="Proteomes" id="UP001281761">
    <property type="component" value="Unassembled WGS sequence"/>
</dbReference>